<dbReference type="RefSeq" id="WP_377304493.1">
    <property type="nucleotide sequence ID" value="NZ_CP180191.1"/>
</dbReference>
<proteinExistence type="predicted"/>
<keyword evidence="1" id="KW-0732">Signal</keyword>
<evidence type="ECO:0008006" key="4">
    <source>
        <dbReference type="Google" id="ProtNLM"/>
    </source>
</evidence>
<feature type="chain" id="PRO_5047341869" description="Lipoprotein" evidence="1">
    <location>
        <begin position="19"/>
        <end position="666"/>
    </location>
</feature>
<dbReference type="Gene3D" id="2.60.40.10">
    <property type="entry name" value="Immunoglobulins"/>
    <property type="match status" value="2"/>
</dbReference>
<name>A0ABV7H6U0_9BURK</name>
<evidence type="ECO:0000256" key="1">
    <source>
        <dbReference type="SAM" id="SignalP"/>
    </source>
</evidence>
<evidence type="ECO:0000313" key="3">
    <source>
        <dbReference type="Proteomes" id="UP001595556"/>
    </source>
</evidence>
<comment type="caution">
    <text evidence="2">The sequence shown here is derived from an EMBL/GenBank/DDBJ whole genome shotgun (WGS) entry which is preliminary data.</text>
</comment>
<keyword evidence="3" id="KW-1185">Reference proteome</keyword>
<feature type="signal peptide" evidence="1">
    <location>
        <begin position="1"/>
        <end position="18"/>
    </location>
</feature>
<gene>
    <name evidence="2" type="ORF">ACFOEN_12700</name>
</gene>
<reference evidence="3" key="1">
    <citation type="journal article" date="2019" name="Int. J. Syst. Evol. Microbiol.">
        <title>The Global Catalogue of Microorganisms (GCM) 10K type strain sequencing project: providing services to taxonomists for standard genome sequencing and annotation.</title>
        <authorList>
            <consortium name="The Broad Institute Genomics Platform"/>
            <consortium name="The Broad Institute Genome Sequencing Center for Infectious Disease"/>
            <person name="Wu L."/>
            <person name="Ma J."/>
        </authorList>
    </citation>
    <scope>NUCLEOTIDE SEQUENCE [LARGE SCALE GENOMIC DNA]</scope>
    <source>
        <strain evidence="3">KCTC 52168</strain>
    </source>
</reference>
<dbReference type="InterPro" id="IPR013783">
    <property type="entry name" value="Ig-like_fold"/>
</dbReference>
<protein>
    <recommendedName>
        <fullName evidence="4">Lipoprotein</fullName>
    </recommendedName>
</protein>
<accession>A0ABV7H6U0</accession>
<organism evidence="2 3">
    <name type="scientific">Piscinibacterium candidicorallinum</name>
    <dbReference type="NCBI Taxonomy" id="1793872"/>
    <lineage>
        <taxon>Bacteria</taxon>
        <taxon>Pseudomonadati</taxon>
        <taxon>Pseudomonadota</taxon>
        <taxon>Betaproteobacteria</taxon>
        <taxon>Burkholderiales</taxon>
        <taxon>Piscinibacterium</taxon>
    </lineage>
</organism>
<dbReference type="EMBL" id="JBHRTI010000007">
    <property type="protein sequence ID" value="MFC3148483.1"/>
    <property type="molecule type" value="Genomic_DNA"/>
</dbReference>
<dbReference type="PROSITE" id="PS51257">
    <property type="entry name" value="PROKAR_LIPOPROTEIN"/>
    <property type="match status" value="1"/>
</dbReference>
<sequence length="666" mass="70933">MRAAVLTLSLSLALAACGGGGGAGSTPPAPGPSPTGICASGAAFVVSADTSVDVGKTATAMVAGCAGAISSPVWAQTSGPAVSLLSAKSQAISFDAAAAGTYGFQVSFRDPAGVQQTVPVSITAAAPASPSAVTVRGEPSVFSGGSTSFRMWIPAGVSVSSVRWEQTEGPAVTLNTEDPQRIIFAAPSVGQDTRLTFRATVTLTTGATDSDTQTLLVQALPTPPAGQLFGSSNPASRVYPYRATSPWATQLSNCVYSPALFFNGGTTNLCTMNTLPLLGQETNGAQPTVDQVMNRVLVSNDWMGEVFERFLREQDTAGDFRQMLKATTAIVIGGRVRPSFYWSATGAIYLDANTVWLDAAQRDTVSEVPDPRSALAPNLQYLGLWRYTLNNQQVPFSVPLNSRGARPIEQLRYRLGELLYHELTHANDFMPPAVHLTVNRGVPVFQAIPASLPSDRLAASFPLASQEMFGLARSKFFSPGTTTDLQNAYTPLQVGGTFFANDRATDEYNYAIPPGSTPQTSREDIAMLVAEFFMSYRYGVLRDVGFTNKPAVINSGNDLIVAWGQRGRAGAANIKPRVQQAIGEIAPWLPAGAANTLPAPIQMRAGESWTANTVLPTVPGGSFKLTQLEDFIERDRVEFEWMLNNRNYGHGHWIPPDLRQIQGGLR</sequence>
<dbReference type="Proteomes" id="UP001595556">
    <property type="component" value="Unassembled WGS sequence"/>
</dbReference>
<evidence type="ECO:0000313" key="2">
    <source>
        <dbReference type="EMBL" id="MFC3148483.1"/>
    </source>
</evidence>